<evidence type="ECO:0000313" key="4">
    <source>
        <dbReference type="RefSeq" id="XP_029638272.1"/>
    </source>
</evidence>
<dbReference type="FunFam" id="3.40.50.1010:FF:000009">
    <property type="entry name" value="Constitutive coactivator of PPAR-gamma-like protein 1"/>
    <property type="match status" value="1"/>
</dbReference>
<feature type="region of interest" description="Disordered" evidence="2">
    <location>
        <begin position="852"/>
        <end position="892"/>
    </location>
</feature>
<evidence type="ECO:0000313" key="3">
    <source>
        <dbReference type="Proteomes" id="UP000515154"/>
    </source>
</evidence>
<feature type="region of interest" description="Disordered" evidence="2">
    <location>
        <begin position="340"/>
        <end position="396"/>
    </location>
</feature>
<dbReference type="AlphaFoldDB" id="A0A6P7SIL7"/>
<keyword evidence="3" id="KW-1185">Reference proteome</keyword>
<name>A0A6P7SIL7_9MOLL</name>
<dbReference type="PANTHER" id="PTHR15976:SF16">
    <property type="entry name" value="ASTEROID DOMAIN-CONTAINING PROTEIN"/>
    <property type="match status" value="1"/>
</dbReference>
<gene>
    <name evidence="4" type="primary">LOC115213436</name>
</gene>
<dbReference type="Gene3D" id="3.40.50.1010">
    <property type="entry name" value="5'-nuclease"/>
    <property type="match status" value="1"/>
</dbReference>
<feature type="compositionally biased region" description="Polar residues" evidence="2">
    <location>
        <begin position="987"/>
        <end position="1002"/>
    </location>
</feature>
<feature type="compositionally biased region" description="Basic residues" evidence="2">
    <location>
        <begin position="859"/>
        <end position="884"/>
    </location>
</feature>
<reference evidence="4" key="1">
    <citation type="submission" date="2025-08" db="UniProtKB">
        <authorList>
            <consortium name="RefSeq"/>
        </authorList>
    </citation>
    <scope>IDENTIFICATION</scope>
</reference>
<dbReference type="SUPFAM" id="SSF88723">
    <property type="entry name" value="PIN domain-like"/>
    <property type="match status" value="1"/>
</dbReference>
<sequence length="1002" mass="112140">MGIKALQEFLETHCSSACVSVDLLKISRGFVPKRRYKFNDSGHFYLVVDAESCLDRLYGGYFSDWVCGGQWNRMMYFLTSLVQACHSANMELVVFFNGALESQSLNEWSAEQQNQRKKANLVTKHVNNKGTPPPKVWWTPPVFLRSALRMALRQLNVSVACSMDDHHQEVIGYCREHGLQGIIAQDSVYAIFDPPRYFSSNNLKLTYKGSLETKEYIMDDIAKCLNLHPSRFCLFAALLGNHILPDEDLVDFFKDEVYKATEGRPTKLTPEKVIKAVVDFVRKLPSVDNLDVIGEEVFKDSVKNKQELVTKLKQSVQYYLNGTQDGFLKYKPRVKINGLPQQTGSYLQNGQNKSDTSETSGYVDNANPQIVVDPPNQNMHDFDANQSGDSKRNDDTWTQKFPQNLNKCVKNEHSQNDVEFKLPQISPEIMRIASERHQKGLMSPWVYQLLSQGEVKLEVCLEEDVSRDLISYVELYRPVRQTLYSVLFNLNKLKIIHENQSKDKGDQSSKSFEVCVKEWVVRKGVFSPHCEYVVAHPVDWKTPSIERLWLGQQADDKNRRLRAFLTCLKSDTPLMLNTNYVPQHLLLMCCVHRYILQNGRILQRQELDAFLAMAVSPLLHDIQIMQDLKLPSISNRGVHLASLFMAGIETAIFANDICGAPIPWTMCCPWLYFDGKLFHFKLLKANNNTPLIDMCDGQVDQVLKVERMRQAILEGLKVEFAKAPLPATALYTNYPFPPYSNVNFNHRPPGAPPIQPNISAGGQNQNKGRGRGILGRSPVDARGGQLEIAGVVVGSWGPNLHGAARGRASNMAPQVMSVGGPGKRVSRNVASNRAIRGKASTALYGMGRGLRQSNEARFSRGRGFRPPTRRPLRARPRPGSKPRNARGTGAVAIVRGRGCTVEISGETGSSVVNMSQFLSNSESDKTGKYANADEKVNSNSAISNKDRKAGGVVNNNNNNNNSTNNNNNNSNHDSNETNSVSTKKEQTNNGPSSTETIVMSKA</sequence>
<feature type="region of interest" description="Disordered" evidence="2">
    <location>
        <begin position="921"/>
        <end position="1002"/>
    </location>
</feature>
<dbReference type="PANTHER" id="PTHR15976">
    <property type="entry name" value="CONSTITUTIVE COACTIVATOR OF PEROXISOME PROLIFERATOR-ACTIVATED RECEPTOR GAMMA"/>
    <property type="match status" value="1"/>
</dbReference>
<dbReference type="InterPro" id="IPR026784">
    <property type="entry name" value="Coact_PPARg"/>
</dbReference>
<organism evidence="3 4">
    <name type="scientific">Octopus sinensis</name>
    <name type="common">East Asian common octopus</name>
    <dbReference type="NCBI Taxonomy" id="2607531"/>
    <lineage>
        <taxon>Eukaryota</taxon>
        <taxon>Metazoa</taxon>
        <taxon>Spiralia</taxon>
        <taxon>Lophotrochozoa</taxon>
        <taxon>Mollusca</taxon>
        <taxon>Cephalopoda</taxon>
        <taxon>Coleoidea</taxon>
        <taxon>Octopodiformes</taxon>
        <taxon>Octopoda</taxon>
        <taxon>Incirrata</taxon>
        <taxon>Octopodidae</taxon>
        <taxon>Octopus</taxon>
    </lineage>
</organism>
<dbReference type="CDD" id="cd18672">
    <property type="entry name" value="PIN_FAM120B-like"/>
    <property type="match status" value="1"/>
</dbReference>
<comment type="similarity">
    <text evidence="1">Belongs to the constitutive coactivator of PPAR-gamma family.</text>
</comment>
<evidence type="ECO:0000256" key="2">
    <source>
        <dbReference type="SAM" id="MobiDB-lite"/>
    </source>
</evidence>
<feature type="compositionally biased region" description="Basic and acidic residues" evidence="2">
    <location>
        <begin position="922"/>
        <end position="936"/>
    </location>
</feature>
<accession>A0A6P7SIL7</accession>
<dbReference type="Proteomes" id="UP000515154">
    <property type="component" value="Linkage group LG6"/>
</dbReference>
<feature type="compositionally biased region" description="Polar residues" evidence="2">
    <location>
        <begin position="340"/>
        <end position="368"/>
    </location>
</feature>
<protein>
    <submittedName>
        <fullName evidence="4">Constitutive coactivator of PPAR-gamma-like protein 1</fullName>
    </submittedName>
</protein>
<dbReference type="GO" id="GO:0005634">
    <property type="term" value="C:nucleus"/>
    <property type="evidence" value="ECO:0007669"/>
    <property type="project" value="TreeGrafter"/>
</dbReference>
<dbReference type="InterPro" id="IPR029060">
    <property type="entry name" value="PIN-like_dom_sf"/>
</dbReference>
<dbReference type="RefSeq" id="XP_029638272.1">
    <property type="nucleotide sequence ID" value="XM_029782412.2"/>
</dbReference>
<proteinExistence type="inferred from homology"/>
<feature type="compositionally biased region" description="Low complexity" evidence="2">
    <location>
        <begin position="954"/>
        <end position="979"/>
    </location>
</feature>
<evidence type="ECO:0000256" key="1">
    <source>
        <dbReference type="ARBA" id="ARBA00009495"/>
    </source>
</evidence>
<feature type="compositionally biased region" description="Polar residues" evidence="2">
    <location>
        <begin position="375"/>
        <end position="388"/>
    </location>
</feature>
<dbReference type="KEGG" id="osn:115213436"/>